<feature type="region of interest" description="Disordered" evidence="1">
    <location>
        <begin position="62"/>
        <end position="120"/>
    </location>
</feature>
<sequence>MIIESLIKRAEGSFTTIGKDIYHFFTHVKGDPRHLCEVTDEDHIQTLLAIKEGYKIAKPLAKATAQQANTKQPQTQPTGKANAKPQAQAPAPGIGDGTEPAADAGEGKDGSQSTDADAAK</sequence>
<feature type="compositionally biased region" description="Low complexity" evidence="1">
    <location>
        <begin position="62"/>
        <end position="92"/>
    </location>
</feature>
<gene>
    <name evidence="2" type="ORF">XF5B_39190</name>
</gene>
<dbReference type="RefSeq" id="WP_183117521.1">
    <property type="nucleotide sequence ID" value="NZ_AP022638.1"/>
</dbReference>
<dbReference type="AlphaFoldDB" id="A0A809ZXZ8"/>
<dbReference type="EMBL" id="AP023095">
    <property type="protein sequence ID" value="BCE56407.1"/>
    <property type="molecule type" value="Genomic_DNA"/>
</dbReference>
<evidence type="ECO:0000256" key="1">
    <source>
        <dbReference type="SAM" id="MobiDB-lite"/>
    </source>
</evidence>
<evidence type="ECO:0000313" key="2">
    <source>
        <dbReference type="EMBL" id="BCE56407.1"/>
    </source>
</evidence>
<proteinExistence type="predicted"/>
<accession>A0A809ZXZ8</accession>
<reference evidence="2" key="1">
    <citation type="submission" date="2020-05" db="EMBL/GenBank/DDBJ databases">
        <title>Complete genome sequence of Bradyrhizobium diazoefficiens XF5 isolated from soybean nodule.</title>
        <authorList>
            <person name="Noda R."/>
            <person name="Kakizaki K."/>
            <person name="Minamisawa K."/>
        </authorList>
    </citation>
    <scope>NUCLEOTIDE SEQUENCE</scope>
    <source>
        <strain evidence="2">XF5</strain>
    </source>
</reference>
<feature type="compositionally biased region" description="Polar residues" evidence="1">
    <location>
        <begin position="110"/>
        <end position="120"/>
    </location>
</feature>
<organism evidence="2">
    <name type="scientific">Bradyrhizobium diazoefficiens</name>
    <dbReference type="NCBI Taxonomy" id="1355477"/>
    <lineage>
        <taxon>Bacteria</taxon>
        <taxon>Pseudomonadati</taxon>
        <taxon>Pseudomonadota</taxon>
        <taxon>Alphaproteobacteria</taxon>
        <taxon>Hyphomicrobiales</taxon>
        <taxon>Nitrobacteraceae</taxon>
        <taxon>Bradyrhizobium</taxon>
    </lineage>
</organism>
<protein>
    <submittedName>
        <fullName evidence="2">Uncharacterized protein</fullName>
    </submittedName>
</protein>
<name>A0A809ZXZ8_9BRAD</name>